<evidence type="ECO:0000256" key="1">
    <source>
        <dbReference type="SAM" id="MobiDB-lite"/>
    </source>
</evidence>
<evidence type="ECO:0000313" key="2">
    <source>
        <dbReference type="EMBL" id="SVC86628.1"/>
    </source>
</evidence>
<dbReference type="EMBL" id="UINC01115532">
    <property type="protein sequence ID" value="SVC86628.1"/>
    <property type="molecule type" value="Genomic_DNA"/>
</dbReference>
<sequence length="230" mass="25052">MLVKSFDNVCGTCHGGQIEGAEGRSGAKGIAVLNIPGIDIYTLQDRAASIGTWPEYAEGPVTPFMDLLLSSNENYRNATAVLKGVDLMDLSDATDEQIGAVEDLVWNVKGLFHDVRINGLEEIKTRLEKAFEQELTTDALAQLTGLLPSGVVQTAQSSWFPDLFTEILRHRNGERIVFPSQSDAQNQVSTDVSALKESEDGSFKDDEIDLGDDDEIDLGDDDEIDLGDDD</sequence>
<accession>A0A382QNV7</accession>
<proteinExistence type="predicted"/>
<feature type="compositionally biased region" description="Polar residues" evidence="1">
    <location>
        <begin position="181"/>
        <end position="192"/>
    </location>
</feature>
<reference evidence="2" key="1">
    <citation type="submission" date="2018-05" db="EMBL/GenBank/DDBJ databases">
        <authorList>
            <person name="Lanie J.A."/>
            <person name="Ng W.-L."/>
            <person name="Kazmierczak K.M."/>
            <person name="Andrzejewski T.M."/>
            <person name="Davidsen T.M."/>
            <person name="Wayne K.J."/>
            <person name="Tettelin H."/>
            <person name="Glass J.I."/>
            <person name="Rusch D."/>
            <person name="Podicherti R."/>
            <person name="Tsui H.-C.T."/>
            <person name="Winkler M.E."/>
        </authorList>
    </citation>
    <scope>NUCLEOTIDE SEQUENCE</scope>
</reference>
<gene>
    <name evidence="2" type="ORF">METZ01_LOCUS339482</name>
</gene>
<feature type="compositionally biased region" description="Basic and acidic residues" evidence="1">
    <location>
        <begin position="194"/>
        <end position="205"/>
    </location>
</feature>
<feature type="non-terminal residue" evidence="2">
    <location>
        <position position="230"/>
    </location>
</feature>
<evidence type="ECO:0008006" key="3">
    <source>
        <dbReference type="Google" id="ProtNLM"/>
    </source>
</evidence>
<feature type="region of interest" description="Disordered" evidence="1">
    <location>
        <begin position="181"/>
        <end position="230"/>
    </location>
</feature>
<dbReference type="AlphaFoldDB" id="A0A382QNV7"/>
<protein>
    <recommendedName>
        <fullName evidence="3">Cytochrome c domain-containing protein</fullName>
    </recommendedName>
</protein>
<organism evidence="2">
    <name type="scientific">marine metagenome</name>
    <dbReference type="NCBI Taxonomy" id="408172"/>
    <lineage>
        <taxon>unclassified sequences</taxon>
        <taxon>metagenomes</taxon>
        <taxon>ecological metagenomes</taxon>
    </lineage>
</organism>
<name>A0A382QNV7_9ZZZZ</name>
<feature type="compositionally biased region" description="Acidic residues" evidence="1">
    <location>
        <begin position="206"/>
        <end position="230"/>
    </location>
</feature>